<keyword evidence="9 14" id="KW-0949">S-adenosyl-L-methionine</keyword>
<dbReference type="Pfam" id="PF22458">
    <property type="entry name" value="RsmF-B_ferredox"/>
    <property type="match status" value="1"/>
</dbReference>
<keyword evidence="6" id="KW-0698">rRNA processing</keyword>
<dbReference type="STRING" id="1742973.COMA2_20336"/>
<keyword evidence="5" id="KW-0963">Cytoplasm</keyword>
<feature type="binding site" evidence="14">
    <location>
        <begin position="274"/>
        <end position="280"/>
    </location>
    <ligand>
        <name>S-adenosyl-L-methionine</name>
        <dbReference type="ChEBI" id="CHEBI:59789"/>
    </ligand>
</feature>
<dbReference type="InterPro" id="IPR006027">
    <property type="entry name" value="NusB_RsmB_TIM44"/>
</dbReference>
<dbReference type="EC" id="2.1.1.176" evidence="4"/>
<evidence type="ECO:0000256" key="7">
    <source>
        <dbReference type="ARBA" id="ARBA00022603"/>
    </source>
</evidence>
<feature type="active site" description="Nucleophile" evidence="14">
    <location>
        <position position="408"/>
    </location>
</feature>
<dbReference type="Pfam" id="PF01029">
    <property type="entry name" value="NusB"/>
    <property type="match status" value="1"/>
</dbReference>
<dbReference type="SUPFAM" id="SSF53335">
    <property type="entry name" value="S-adenosyl-L-methionine-dependent methyltransferases"/>
    <property type="match status" value="1"/>
</dbReference>
<dbReference type="PROSITE" id="PS51686">
    <property type="entry name" value="SAM_MT_RSMB_NOP"/>
    <property type="match status" value="1"/>
</dbReference>
<dbReference type="InterPro" id="IPR004573">
    <property type="entry name" value="rRNA_ssu_MeTfrase_B"/>
</dbReference>
<dbReference type="Pfam" id="PF01189">
    <property type="entry name" value="Methyltr_RsmB-F"/>
    <property type="match status" value="1"/>
</dbReference>
<evidence type="ECO:0000256" key="13">
    <source>
        <dbReference type="ARBA" id="ARBA00047283"/>
    </source>
</evidence>
<evidence type="ECO:0000256" key="2">
    <source>
        <dbReference type="ARBA" id="ARBA00004496"/>
    </source>
</evidence>
<dbReference type="Gene3D" id="1.10.940.10">
    <property type="entry name" value="NusB-like"/>
    <property type="match status" value="1"/>
</dbReference>
<organism evidence="16 17">
    <name type="scientific">Candidatus Nitrospira nitrificans</name>
    <dbReference type="NCBI Taxonomy" id="1742973"/>
    <lineage>
        <taxon>Bacteria</taxon>
        <taxon>Pseudomonadati</taxon>
        <taxon>Nitrospirota</taxon>
        <taxon>Nitrospiria</taxon>
        <taxon>Nitrospirales</taxon>
        <taxon>Nitrospiraceae</taxon>
        <taxon>Nitrospira</taxon>
    </lineage>
</organism>
<evidence type="ECO:0000256" key="8">
    <source>
        <dbReference type="ARBA" id="ARBA00022679"/>
    </source>
</evidence>
<dbReference type="InterPro" id="IPR001678">
    <property type="entry name" value="MeTrfase_RsmB-F_NOP2_dom"/>
</dbReference>
<dbReference type="NCBIfam" id="TIGR00563">
    <property type="entry name" value="rsmB"/>
    <property type="match status" value="1"/>
</dbReference>
<dbReference type="InterPro" id="IPR049560">
    <property type="entry name" value="MeTrfase_RsmB-F_NOP2_cat"/>
</dbReference>
<keyword evidence="10 14" id="KW-0694">RNA-binding</keyword>
<evidence type="ECO:0000256" key="4">
    <source>
        <dbReference type="ARBA" id="ARBA00012140"/>
    </source>
</evidence>
<keyword evidence="17" id="KW-1185">Reference proteome</keyword>
<dbReference type="GO" id="GO:0008649">
    <property type="term" value="F:rRNA methyltransferase activity"/>
    <property type="evidence" value="ECO:0007669"/>
    <property type="project" value="InterPro"/>
</dbReference>
<evidence type="ECO:0000256" key="14">
    <source>
        <dbReference type="PROSITE-ProRule" id="PRU01023"/>
    </source>
</evidence>
<dbReference type="Gene3D" id="3.30.70.1170">
    <property type="entry name" value="Sun protein, domain 3"/>
    <property type="match status" value="1"/>
</dbReference>
<evidence type="ECO:0000256" key="10">
    <source>
        <dbReference type="ARBA" id="ARBA00022884"/>
    </source>
</evidence>
<dbReference type="PANTHER" id="PTHR22807:SF61">
    <property type="entry name" value="NOL1_NOP2_SUN FAMILY PROTEIN _ ANTITERMINATION NUSB DOMAIN-CONTAINING PROTEIN"/>
    <property type="match status" value="1"/>
</dbReference>
<dbReference type="SUPFAM" id="SSF48013">
    <property type="entry name" value="NusB-like"/>
    <property type="match status" value="1"/>
</dbReference>
<dbReference type="OrthoDB" id="9810297at2"/>
<feature type="binding site" evidence="14">
    <location>
        <position position="355"/>
    </location>
    <ligand>
        <name>S-adenosyl-L-methionine</name>
        <dbReference type="ChEBI" id="CHEBI:59789"/>
    </ligand>
</feature>
<comment type="catalytic activity">
    <reaction evidence="13">
        <text>cytidine(967) in 16S rRNA + S-adenosyl-L-methionine = 5-methylcytidine(967) in 16S rRNA + S-adenosyl-L-homocysteine + H(+)</text>
        <dbReference type="Rhea" id="RHEA:42748"/>
        <dbReference type="Rhea" id="RHEA-COMP:10219"/>
        <dbReference type="Rhea" id="RHEA-COMP:10220"/>
        <dbReference type="ChEBI" id="CHEBI:15378"/>
        <dbReference type="ChEBI" id="CHEBI:57856"/>
        <dbReference type="ChEBI" id="CHEBI:59789"/>
        <dbReference type="ChEBI" id="CHEBI:74483"/>
        <dbReference type="ChEBI" id="CHEBI:82748"/>
        <dbReference type="EC" id="2.1.1.176"/>
    </reaction>
</comment>
<dbReference type="PANTHER" id="PTHR22807">
    <property type="entry name" value="NOP2 YEAST -RELATED NOL1/NOP2/FMU SUN DOMAIN-CONTAINING"/>
    <property type="match status" value="1"/>
</dbReference>
<dbReference type="InterPro" id="IPR023267">
    <property type="entry name" value="RCMT"/>
</dbReference>
<reference evidence="17" key="1">
    <citation type="submission" date="2015-10" db="EMBL/GenBank/DDBJ databases">
        <authorList>
            <person name="Luecker S."/>
            <person name="Luecker S."/>
        </authorList>
    </citation>
    <scope>NUCLEOTIDE SEQUENCE [LARGE SCALE GENOMIC DNA]</scope>
</reference>
<dbReference type="InterPro" id="IPR035926">
    <property type="entry name" value="NusB-like_sf"/>
</dbReference>
<comment type="function">
    <text evidence="1">Specifically methylates the cytosine at position 967 (m5C967) of 16S rRNA.</text>
</comment>
<evidence type="ECO:0000256" key="1">
    <source>
        <dbReference type="ARBA" id="ARBA00002724"/>
    </source>
</evidence>
<dbReference type="GO" id="GO:0006355">
    <property type="term" value="P:regulation of DNA-templated transcription"/>
    <property type="evidence" value="ECO:0007669"/>
    <property type="project" value="InterPro"/>
</dbReference>
<evidence type="ECO:0000259" key="15">
    <source>
        <dbReference type="PROSITE" id="PS51686"/>
    </source>
</evidence>
<dbReference type="NCBIfam" id="NF011494">
    <property type="entry name" value="PRK14902.1"/>
    <property type="match status" value="1"/>
</dbReference>
<dbReference type="InterPro" id="IPR054728">
    <property type="entry name" value="RsmB-like_ferredoxin"/>
</dbReference>
<name>A0A0S4LDH7_9BACT</name>
<protein>
    <recommendedName>
        <fullName evidence="4">16S rRNA (cytosine(967)-C(5))-methyltransferase</fullName>
        <ecNumber evidence="4">2.1.1.176</ecNumber>
    </recommendedName>
    <alternativeName>
        <fullName evidence="11">16S rRNA m5C967 methyltransferase</fullName>
    </alternativeName>
    <alternativeName>
        <fullName evidence="12">rRNA (cytosine-C(5)-)-methyltransferase RsmB</fullName>
    </alternativeName>
</protein>
<evidence type="ECO:0000313" key="17">
    <source>
        <dbReference type="Proteomes" id="UP000198736"/>
    </source>
</evidence>
<evidence type="ECO:0000256" key="5">
    <source>
        <dbReference type="ARBA" id="ARBA00022490"/>
    </source>
</evidence>
<comment type="subcellular location">
    <subcellularLocation>
        <location evidence="2">Cytoplasm</location>
    </subcellularLocation>
</comment>
<dbReference type="GO" id="GO:0005737">
    <property type="term" value="C:cytoplasm"/>
    <property type="evidence" value="ECO:0007669"/>
    <property type="project" value="UniProtKB-SubCell"/>
</dbReference>
<dbReference type="Gene3D" id="3.40.50.150">
    <property type="entry name" value="Vaccinia Virus protein VP39"/>
    <property type="match status" value="1"/>
</dbReference>
<evidence type="ECO:0000256" key="12">
    <source>
        <dbReference type="ARBA" id="ARBA00031088"/>
    </source>
</evidence>
<evidence type="ECO:0000256" key="11">
    <source>
        <dbReference type="ARBA" id="ARBA00030399"/>
    </source>
</evidence>
<dbReference type="RefSeq" id="WP_090896999.1">
    <property type="nucleotide sequence ID" value="NZ_CZPZ01000012.1"/>
</dbReference>
<dbReference type="CDD" id="cd02440">
    <property type="entry name" value="AdoMet_MTases"/>
    <property type="match status" value="1"/>
</dbReference>
<proteinExistence type="inferred from homology"/>
<evidence type="ECO:0000256" key="3">
    <source>
        <dbReference type="ARBA" id="ARBA00007494"/>
    </source>
</evidence>
<evidence type="ECO:0000313" key="16">
    <source>
        <dbReference type="EMBL" id="CUS35573.1"/>
    </source>
</evidence>
<evidence type="ECO:0000256" key="9">
    <source>
        <dbReference type="ARBA" id="ARBA00022691"/>
    </source>
</evidence>
<accession>A0A0S4LDH7</accession>
<dbReference type="GO" id="GO:0003723">
    <property type="term" value="F:RNA binding"/>
    <property type="evidence" value="ECO:0007669"/>
    <property type="project" value="UniProtKB-UniRule"/>
</dbReference>
<feature type="binding site" evidence="14">
    <location>
        <position position="298"/>
    </location>
    <ligand>
        <name>S-adenosyl-L-methionine</name>
        <dbReference type="ChEBI" id="CHEBI:59789"/>
    </ligand>
</feature>
<dbReference type="InterPro" id="IPR029063">
    <property type="entry name" value="SAM-dependent_MTases_sf"/>
</dbReference>
<dbReference type="PROSITE" id="PS01153">
    <property type="entry name" value="NOL1_NOP2_SUN"/>
    <property type="match status" value="1"/>
</dbReference>
<dbReference type="AlphaFoldDB" id="A0A0S4LDH7"/>
<keyword evidence="8 14" id="KW-0808">Transferase</keyword>
<evidence type="ECO:0000256" key="6">
    <source>
        <dbReference type="ARBA" id="ARBA00022552"/>
    </source>
</evidence>
<keyword evidence="7 14" id="KW-0489">Methyltransferase</keyword>
<dbReference type="EMBL" id="CZPZ01000012">
    <property type="protein sequence ID" value="CUS35573.1"/>
    <property type="molecule type" value="Genomic_DNA"/>
</dbReference>
<gene>
    <name evidence="16" type="primary">rsmB</name>
    <name evidence="16" type="ORF">COMA2_20336</name>
</gene>
<dbReference type="Proteomes" id="UP000198736">
    <property type="component" value="Unassembled WGS sequence"/>
</dbReference>
<sequence>MTDERPVRIDVRGLSPRSIALSILLSCQRTDDALDELLEQQAASVQQPRDRSLVMELAYGTLRRQETIDWRLDAVLSKPLHKLPIVVQMLLRLGAYQLLFLDRIPASAAVNEAVLLTKSYANKLGRDWSGLVNGVLRNLIRVPAPPLPDPLSDPARSLSIRHGIPVWLIERWLDRMGFEQAESACRASSTAPHVTLRVNANRLTREELLEKLRSAGIEASPTAVSPVGVVLGKGQEVTSLPGFQTGDFYVEDEAAQLIPRILDPQPGETVLDACAAPGGKATHLAELMGDRGRIYAVDRKTVRMDLLRQNCGRLGAQSVVPIVGDVRTPSEWVGMIARGPNLHEGSPPFDRILVDAPCSGLGVLRRHPEAKWRKDRSTFARHQKLQAEILASVASCLRPGGVLVYSICSTETEETEGVVAPFCEANPGWMRESVAPWLPSTALPFVTICGALSTMGNECGMDGFYAARLRKKG</sequence>
<dbReference type="InterPro" id="IPR018314">
    <property type="entry name" value="RsmB/NOL1/NOP2-like_CS"/>
</dbReference>
<comment type="similarity">
    <text evidence="3 14">Belongs to the class I-like SAM-binding methyltransferase superfamily. RsmB/NOP family.</text>
</comment>
<feature type="domain" description="SAM-dependent MTase RsmB/NOP-type" evidence="15">
    <location>
        <begin position="184"/>
        <end position="472"/>
    </location>
</feature>
<feature type="binding site" evidence="14">
    <location>
        <position position="325"/>
    </location>
    <ligand>
        <name>S-adenosyl-L-methionine</name>
        <dbReference type="ChEBI" id="CHEBI:59789"/>
    </ligand>
</feature>
<dbReference type="PRINTS" id="PR02008">
    <property type="entry name" value="RCMTFAMILY"/>
</dbReference>